<evidence type="ECO:0000256" key="6">
    <source>
        <dbReference type="PROSITE-ProRule" id="PRU00169"/>
    </source>
</evidence>
<evidence type="ECO:0000259" key="9">
    <source>
        <dbReference type="PROSITE" id="PS51755"/>
    </source>
</evidence>
<comment type="caution">
    <text evidence="10">The sequence shown here is derived from an EMBL/GenBank/DDBJ whole genome shotgun (WGS) entry which is preliminary data.</text>
</comment>
<dbReference type="Pfam" id="PF00072">
    <property type="entry name" value="Response_reg"/>
    <property type="match status" value="1"/>
</dbReference>
<evidence type="ECO:0000256" key="3">
    <source>
        <dbReference type="ARBA" id="ARBA00023015"/>
    </source>
</evidence>
<reference evidence="10 11" key="1">
    <citation type="submission" date="2018-02" db="EMBL/GenBank/DDBJ databases">
        <title>Comparative genomes isolates from brazilian mangrove.</title>
        <authorList>
            <person name="Araujo J.E."/>
            <person name="Taketani R.G."/>
            <person name="Silva M.C.P."/>
            <person name="Loureco M.V."/>
            <person name="Andreote F.D."/>
        </authorList>
    </citation>
    <scope>NUCLEOTIDE SEQUENCE [LARGE SCALE GENOMIC DNA]</scope>
    <source>
        <strain evidence="10 11">NAP PRIS-MGV</strain>
    </source>
</reference>
<evidence type="ECO:0000313" key="10">
    <source>
        <dbReference type="EMBL" id="PQO41028.1"/>
    </source>
</evidence>
<evidence type="ECO:0000256" key="7">
    <source>
        <dbReference type="PROSITE-ProRule" id="PRU01091"/>
    </source>
</evidence>
<dbReference type="GO" id="GO:0032993">
    <property type="term" value="C:protein-DNA complex"/>
    <property type="evidence" value="ECO:0007669"/>
    <property type="project" value="TreeGrafter"/>
</dbReference>
<dbReference type="GO" id="GO:0005829">
    <property type="term" value="C:cytosol"/>
    <property type="evidence" value="ECO:0007669"/>
    <property type="project" value="TreeGrafter"/>
</dbReference>
<dbReference type="PROSITE" id="PS50110">
    <property type="entry name" value="RESPONSE_REGULATORY"/>
    <property type="match status" value="1"/>
</dbReference>
<dbReference type="SMART" id="SM00448">
    <property type="entry name" value="REC"/>
    <property type="match status" value="1"/>
</dbReference>
<dbReference type="PROSITE" id="PS51755">
    <property type="entry name" value="OMPR_PHOB"/>
    <property type="match status" value="1"/>
</dbReference>
<dbReference type="InterPro" id="IPR001867">
    <property type="entry name" value="OmpR/PhoB-type_DNA-bd"/>
</dbReference>
<dbReference type="InterPro" id="IPR039420">
    <property type="entry name" value="WalR-like"/>
</dbReference>
<evidence type="ECO:0000313" key="11">
    <source>
        <dbReference type="Proteomes" id="UP000239388"/>
    </source>
</evidence>
<evidence type="ECO:0000256" key="1">
    <source>
        <dbReference type="ARBA" id="ARBA00022553"/>
    </source>
</evidence>
<name>A0A2S8G988_9BACT</name>
<keyword evidence="1 6" id="KW-0597">Phosphoprotein</keyword>
<feature type="DNA-binding region" description="OmpR/PhoB-type" evidence="7">
    <location>
        <begin position="124"/>
        <end position="222"/>
    </location>
</feature>
<dbReference type="Gene3D" id="1.10.10.10">
    <property type="entry name" value="Winged helix-like DNA-binding domain superfamily/Winged helix DNA-binding domain"/>
    <property type="match status" value="1"/>
</dbReference>
<dbReference type="OrthoDB" id="272875at2"/>
<dbReference type="Pfam" id="PF00486">
    <property type="entry name" value="Trans_reg_C"/>
    <property type="match status" value="1"/>
</dbReference>
<dbReference type="SUPFAM" id="SSF52172">
    <property type="entry name" value="CheY-like"/>
    <property type="match status" value="1"/>
</dbReference>
<keyword evidence="3" id="KW-0805">Transcription regulation</keyword>
<dbReference type="Gene3D" id="3.40.50.2300">
    <property type="match status" value="1"/>
</dbReference>
<dbReference type="EMBL" id="PUIB01000006">
    <property type="protein sequence ID" value="PQO41028.1"/>
    <property type="molecule type" value="Genomic_DNA"/>
</dbReference>
<proteinExistence type="predicted"/>
<dbReference type="CDD" id="cd00383">
    <property type="entry name" value="trans_reg_C"/>
    <property type="match status" value="1"/>
</dbReference>
<dbReference type="InterPro" id="IPR001789">
    <property type="entry name" value="Sig_transdc_resp-reg_receiver"/>
</dbReference>
<evidence type="ECO:0000256" key="2">
    <source>
        <dbReference type="ARBA" id="ARBA00023012"/>
    </source>
</evidence>
<dbReference type="PANTHER" id="PTHR48111:SF1">
    <property type="entry name" value="TWO-COMPONENT RESPONSE REGULATOR ORR33"/>
    <property type="match status" value="1"/>
</dbReference>
<feature type="domain" description="Response regulatory" evidence="8">
    <location>
        <begin position="3"/>
        <end position="116"/>
    </location>
</feature>
<dbReference type="RefSeq" id="WP_105351657.1">
    <property type="nucleotide sequence ID" value="NZ_PUIB01000006.1"/>
</dbReference>
<dbReference type="Proteomes" id="UP000239388">
    <property type="component" value="Unassembled WGS sequence"/>
</dbReference>
<dbReference type="PANTHER" id="PTHR48111">
    <property type="entry name" value="REGULATOR OF RPOS"/>
    <property type="match status" value="1"/>
</dbReference>
<gene>
    <name evidence="10" type="ORF">C5Y98_03430</name>
</gene>
<sequence length="224" mass="24532">MPKILVIEDQPNLLRSISRALAEAGFDAVSAASLTSAQGLLAPNIDLVILDLMLPDGNGLDWLSELKATGNRTAVLVLTARDSINDRVAGLDAGADDYMVKPFAMAELLARIRMLLRRGAREPNAVISFGDLQVDLLSRTVKRGKQTLDLQNRQVELLVVLMKHANQIVTREMIAQAVWKENTATWTNVIAVNINQLRKKLEIPGRPAILHTIRGKGYLLGDAP</sequence>
<dbReference type="GO" id="GO:0000976">
    <property type="term" value="F:transcription cis-regulatory region binding"/>
    <property type="evidence" value="ECO:0007669"/>
    <property type="project" value="TreeGrafter"/>
</dbReference>
<keyword evidence="5" id="KW-0804">Transcription</keyword>
<evidence type="ECO:0000256" key="5">
    <source>
        <dbReference type="ARBA" id="ARBA00023163"/>
    </source>
</evidence>
<protein>
    <submittedName>
        <fullName evidence="10">DNA-binding response regulator</fullName>
    </submittedName>
</protein>
<dbReference type="SMART" id="SM00862">
    <property type="entry name" value="Trans_reg_C"/>
    <property type="match status" value="1"/>
</dbReference>
<keyword evidence="2" id="KW-0902">Two-component regulatory system</keyword>
<evidence type="ECO:0000259" key="8">
    <source>
        <dbReference type="PROSITE" id="PS50110"/>
    </source>
</evidence>
<dbReference type="GO" id="GO:0000156">
    <property type="term" value="F:phosphorelay response regulator activity"/>
    <property type="evidence" value="ECO:0007669"/>
    <property type="project" value="TreeGrafter"/>
</dbReference>
<keyword evidence="4 7" id="KW-0238">DNA-binding</keyword>
<dbReference type="AlphaFoldDB" id="A0A2S8G988"/>
<dbReference type="InterPro" id="IPR036388">
    <property type="entry name" value="WH-like_DNA-bd_sf"/>
</dbReference>
<dbReference type="InterPro" id="IPR011006">
    <property type="entry name" value="CheY-like_superfamily"/>
</dbReference>
<feature type="domain" description="OmpR/PhoB-type" evidence="9">
    <location>
        <begin position="124"/>
        <end position="222"/>
    </location>
</feature>
<dbReference type="GO" id="GO:0006355">
    <property type="term" value="P:regulation of DNA-templated transcription"/>
    <property type="evidence" value="ECO:0007669"/>
    <property type="project" value="InterPro"/>
</dbReference>
<feature type="modified residue" description="4-aspartylphosphate" evidence="6">
    <location>
        <position position="51"/>
    </location>
</feature>
<dbReference type="Gene3D" id="6.10.250.690">
    <property type="match status" value="1"/>
</dbReference>
<organism evidence="10 11">
    <name type="scientific">Blastopirellula marina</name>
    <dbReference type="NCBI Taxonomy" id="124"/>
    <lineage>
        <taxon>Bacteria</taxon>
        <taxon>Pseudomonadati</taxon>
        <taxon>Planctomycetota</taxon>
        <taxon>Planctomycetia</taxon>
        <taxon>Pirellulales</taxon>
        <taxon>Pirellulaceae</taxon>
        <taxon>Blastopirellula</taxon>
    </lineage>
</organism>
<accession>A0A2S8G988</accession>
<evidence type="ECO:0000256" key="4">
    <source>
        <dbReference type="ARBA" id="ARBA00023125"/>
    </source>
</evidence>